<dbReference type="GO" id="GO:0005829">
    <property type="term" value="C:cytosol"/>
    <property type="evidence" value="ECO:0007669"/>
    <property type="project" value="TreeGrafter"/>
</dbReference>
<evidence type="ECO:0000256" key="3">
    <source>
        <dbReference type="ARBA" id="ARBA00022741"/>
    </source>
</evidence>
<keyword evidence="10" id="KW-1185">Reference proteome</keyword>
<sequence>MHAPKASTIGPITQGSPEQLAYMDEIEKLFTIDTEQLGDIKDHFMAEMTKGLDNERQTLAMIPSYVEGRLTGQEQGHYLALDLGGTNLRVVLVTLEGHGKFKTVSTKAKVSEELKTGPMRDLCGKSDLKLKGMDDTDTNRCVTMGMIDYIADCIDRFLTEQNLGSVDEDLPLGYTFSFPVLQSKINRGILTAWTKGFNCSGAIGKDPVLLLQDSLLRKHLPVKITALVNDTVGTLLSNAYQKPDTLAGLILGTGANGAYIEQMTNIGKWKEGATTSHEMVINMEFGAFDNERVKLPVTRFDNKLDRKSINPHFQIFEKLISGMYLGEIVRNVITDMMDRNLLFGQHGQATDIVSGHYQFETSYMSSIEADGSDDLAMVREILDTNLNLTNVDDVELRIVKRLCELVGTRAARLAAASIAAIVIHAKVDRKGADIGIDGSLYEFYPDFEARIYQGMAELLPDFAGDIRNIIRLGLARDGSGVGAALTACVADKMFKSK</sequence>
<evidence type="ECO:0000256" key="1">
    <source>
        <dbReference type="ARBA" id="ARBA00009225"/>
    </source>
</evidence>
<dbReference type="OMA" id="TEYRECL"/>
<evidence type="ECO:0000313" key="10">
    <source>
        <dbReference type="Proteomes" id="UP000078561"/>
    </source>
</evidence>
<dbReference type="InterPro" id="IPR022673">
    <property type="entry name" value="Hexokinase_C"/>
</dbReference>
<dbReference type="InterPro" id="IPR001312">
    <property type="entry name" value="Hexokinase"/>
</dbReference>
<dbReference type="PROSITE" id="PS51748">
    <property type="entry name" value="HEXOKINASE_2"/>
    <property type="match status" value="1"/>
</dbReference>
<reference evidence="9" key="1">
    <citation type="submission" date="2016-04" db="EMBL/GenBank/DDBJ databases">
        <authorList>
            <person name="Evans L.H."/>
            <person name="Alamgir A."/>
            <person name="Owens N."/>
            <person name="Weber N.D."/>
            <person name="Virtaneva K."/>
            <person name="Barbian K."/>
            <person name="Babar A."/>
            <person name="Rosenke K."/>
        </authorList>
    </citation>
    <scope>NUCLEOTIDE SEQUENCE [LARGE SCALE GENOMIC DNA]</scope>
    <source>
        <strain evidence="9">CBS 101.48</strain>
    </source>
</reference>
<keyword evidence="2 6" id="KW-0808">Transferase</keyword>
<dbReference type="OrthoDB" id="419537at2759"/>
<dbReference type="Proteomes" id="UP000078561">
    <property type="component" value="Unassembled WGS sequence"/>
</dbReference>
<evidence type="ECO:0000259" key="7">
    <source>
        <dbReference type="Pfam" id="PF00349"/>
    </source>
</evidence>
<evidence type="ECO:0000313" key="9">
    <source>
        <dbReference type="EMBL" id="SAM04803.1"/>
    </source>
</evidence>
<organism evidence="9">
    <name type="scientific">Absidia glauca</name>
    <name type="common">Pin mould</name>
    <dbReference type="NCBI Taxonomy" id="4829"/>
    <lineage>
        <taxon>Eukaryota</taxon>
        <taxon>Fungi</taxon>
        <taxon>Fungi incertae sedis</taxon>
        <taxon>Mucoromycota</taxon>
        <taxon>Mucoromycotina</taxon>
        <taxon>Mucoromycetes</taxon>
        <taxon>Mucorales</taxon>
        <taxon>Cunninghamellaceae</taxon>
        <taxon>Absidia</taxon>
    </lineage>
</organism>
<evidence type="ECO:0000259" key="8">
    <source>
        <dbReference type="Pfam" id="PF03727"/>
    </source>
</evidence>
<dbReference type="Gene3D" id="3.40.367.20">
    <property type="match status" value="1"/>
</dbReference>
<keyword evidence="3 6" id="KW-0547">Nucleotide-binding</keyword>
<dbReference type="GO" id="GO:0006096">
    <property type="term" value="P:glycolytic process"/>
    <property type="evidence" value="ECO:0007669"/>
    <property type="project" value="UniProtKB-UniPathway"/>
</dbReference>
<dbReference type="AlphaFoldDB" id="A0A163K712"/>
<evidence type="ECO:0000256" key="2">
    <source>
        <dbReference type="ARBA" id="ARBA00022679"/>
    </source>
</evidence>
<dbReference type="PANTHER" id="PTHR19443">
    <property type="entry name" value="HEXOKINASE"/>
    <property type="match status" value="1"/>
</dbReference>
<dbReference type="GO" id="GO:0001678">
    <property type="term" value="P:intracellular glucose homeostasis"/>
    <property type="evidence" value="ECO:0007669"/>
    <property type="project" value="InterPro"/>
</dbReference>
<feature type="domain" description="Hexokinase N-terminal" evidence="7">
    <location>
        <begin position="23"/>
        <end position="240"/>
    </location>
</feature>
<dbReference type="SUPFAM" id="SSF53067">
    <property type="entry name" value="Actin-like ATPase domain"/>
    <property type="match status" value="2"/>
</dbReference>
<dbReference type="EMBL" id="LT554417">
    <property type="protein sequence ID" value="SAM04803.1"/>
    <property type="molecule type" value="Genomic_DNA"/>
</dbReference>
<dbReference type="GO" id="GO:0005739">
    <property type="term" value="C:mitochondrion"/>
    <property type="evidence" value="ECO:0007669"/>
    <property type="project" value="TreeGrafter"/>
</dbReference>
<evidence type="ECO:0000256" key="5">
    <source>
        <dbReference type="ARBA" id="ARBA00022840"/>
    </source>
</evidence>
<dbReference type="CDD" id="cd24018">
    <property type="entry name" value="ASKHA_NBD_HK_fungi"/>
    <property type="match status" value="1"/>
</dbReference>
<name>A0A163K712_ABSGL</name>
<comment type="similarity">
    <text evidence="1 6">Belongs to the hexokinase family.</text>
</comment>
<dbReference type="STRING" id="4829.A0A163K712"/>
<dbReference type="Gene3D" id="1.10.287.1250">
    <property type="match status" value="1"/>
</dbReference>
<gene>
    <name evidence="9" type="primary">ABSGL_10669.1 scaffold 12033</name>
</gene>
<dbReference type="Gene3D" id="3.30.420.40">
    <property type="match status" value="1"/>
</dbReference>
<dbReference type="InterPro" id="IPR022672">
    <property type="entry name" value="Hexokinase_N"/>
</dbReference>
<dbReference type="EC" id="2.7.1.-" evidence="6"/>
<keyword evidence="5 6" id="KW-0067">ATP-binding</keyword>
<dbReference type="InParanoid" id="A0A163K712"/>
<dbReference type="FunCoup" id="A0A163K712">
    <property type="interactions" value="364"/>
</dbReference>
<dbReference type="InterPro" id="IPR043129">
    <property type="entry name" value="ATPase_NBD"/>
</dbReference>
<dbReference type="GO" id="GO:0006006">
    <property type="term" value="P:glucose metabolic process"/>
    <property type="evidence" value="ECO:0007669"/>
    <property type="project" value="TreeGrafter"/>
</dbReference>
<dbReference type="Pfam" id="PF03727">
    <property type="entry name" value="Hexokinase_2"/>
    <property type="match status" value="1"/>
</dbReference>
<dbReference type="GO" id="GO:0004340">
    <property type="term" value="F:glucokinase activity"/>
    <property type="evidence" value="ECO:0007669"/>
    <property type="project" value="TreeGrafter"/>
</dbReference>
<dbReference type="GO" id="GO:0005536">
    <property type="term" value="F:D-glucose binding"/>
    <property type="evidence" value="ECO:0007669"/>
    <property type="project" value="InterPro"/>
</dbReference>
<proteinExistence type="inferred from homology"/>
<protein>
    <recommendedName>
        <fullName evidence="6">Phosphotransferase</fullName>
        <ecNumber evidence="6">2.7.1.-</ecNumber>
    </recommendedName>
</protein>
<evidence type="ECO:0000256" key="6">
    <source>
        <dbReference type="RuleBase" id="RU362007"/>
    </source>
</evidence>
<dbReference type="UniPathway" id="UPA00109">
    <property type="reaction ID" value="UER00180"/>
</dbReference>
<keyword evidence="4 6" id="KW-0418">Kinase</keyword>
<evidence type="ECO:0000256" key="4">
    <source>
        <dbReference type="ARBA" id="ARBA00022777"/>
    </source>
</evidence>
<dbReference type="GO" id="GO:0008865">
    <property type="term" value="F:fructokinase activity"/>
    <property type="evidence" value="ECO:0007669"/>
    <property type="project" value="TreeGrafter"/>
</dbReference>
<dbReference type="FunFam" id="3.40.367.20:FF:000020">
    <property type="entry name" value="Hexokinase-1"/>
    <property type="match status" value="1"/>
</dbReference>
<dbReference type="PRINTS" id="PR00475">
    <property type="entry name" value="HEXOKINASE"/>
</dbReference>
<dbReference type="Pfam" id="PF00349">
    <property type="entry name" value="Hexokinase_1"/>
    <property type="match status" value="1"/>
</dbReference>
<dbReference type="PANTHER" id="PTHR19443:SF30">
    <property type="entry name" value="GLUCOKINASE-1-RELATED"/>
    <property type="match status" value="1"/>
</dbReference>
<accession>A0A163K712</accession>
<feature type="domain" description="Hexokinase C-terminal" evidence="8">
    <location>
        <begin position="247"/>
        <end position="489"/>
    </location>
</feature>
<keyword evidence="6" id="KW-0324">Glycolysis</keyword>
<dbReference type="GO" id="GO:0005524">
    <property type="term" value="F:ATP binding"/>
    <property type="evidence" value="ECO:0007669"/>
    <property type="project" value="UniProtKB-UniRule"/>
</dbReference>